<protein>
    <submittedName>
        <fullName evidence="1">Uncharacterized protein</fullName>
    </submittedName>
</protein>
<sequence>MDVVEHYRALIRNTDTVVGMMAGANGASEALTASHNYLLDYDALKMAIAERPEASVLDSAVKEYQFALFALVSGQYRHAFGGLRLFFELMLATVQFSAHEIDYRMWAKDSKDINWSALKDAQSGVFSVNFIRAFNPGFSDCAKQYLAIAEVVYRECSEFVHGNAGTHAILPSDIEFQEEAFFSWHEKAATMRLAIIFVFSARYLNYVTKEAAERMEPIITDVLGNLPPVQAIFSQPSEA</sequence>
<accession>A0A158F7V6</accession>
<evidence type="ECO:0000313" key="2">
    <source>
        <dbReference type="Proteomes" id="UP000054683"/>
    </source>
</evidence>
<dbReference type="RefSeq" id="WP_062082211.1">
    <property type="nucleotide sequence ID" value="NZ_FCOK02000003.1"/>
</dbReference>
<reference evidence="1 2" key="1">
    <citation type="submission" date="2016-01" db="EMBL/GenBank/DDBJ databases">
        <authorList>
            <person name="Oliw E.H."/>
        </authorList>
    </citation>
    <scope>NUCLEOTIDE SEQUENCE [LARGE SCALE GENOMIC DNA]</scope>
    <source>
        <strain evidence="1">LMG 27134</strain>
    </source>
</reference>
<name>A0A158F7V6_9BURK</name>
<evidence type="ECO:0000313" key="1">
    <source>
        <dbReference type="EMBL" id="SAL15439.1"/>
    </source>
</evidence>
<gene>
    <name evidence="1" type="ORF">AWB69_00726</name>
</gene>
<dbReference type="AlphaFoldDB" id="A0A158F7V6"/>
<proteinExistence type="predicted"/>
<dbReference type="Proteomes" id="UP000054683">
    <property type="component" value="Unassembled WGS sequence"/>
</dbReference>
<dbReference type="EMBL" id="FCOK02000003">
    <property type="protein sequence ID" value="SAL15439.1"/>
    <property type="molecule type" value="Genomic_DNA"/>
</dbReference>
<organism evidence="1 2">
    <name type="scientific">Caballeronia udeis</name>
    <dbReference type="NCBI Taxonomy" id="1232866"/>
    <lineage>
        <taxon>Bacteria</taxon>
        <taxon>Pseudomonadati</taxon>
        <taxon>Pseudomonadota</taxon>
        <taxon>Betaproteobacteria</taxon>
        <taxon>Burkholderiales</taxon>
        <taxon>Burkholderiaceae</taxon>
        <taxon>Caballeronia</taxon>
    </lineage>
</organism>
<dbReference type="OrthoDB" id="5186494at2"/>